<dbReference type="GO" id="GO:0030798">
    <property type="term" value="F:trans-aconitate 2-methyltransferase activity"/>
    <property type="evidence" value="ECO:0007669"/>
    <property type="project" value="UniProtKB-EC"/>
</dbReference>
<sequence length="293" mass="33734">MRVKNFTVSIAVFLQLLIIDACGSGQNNSWDSQKYARHGQSQMMDAQAVISQLPDDKLSRILDVGCGTGTSTQLLLDRYPQAEVTGIDPSQSMINYANHRFSYNRRVQLLKFSAEDYIAEKPYDMVFSSFALHWIPKESMPLALKNIGRNLRNGGILCCIFSSSKVGLPFQRALDKTLSDRCFLKLFSKFKDPQVFYTVDEFRCILEKEGFFINEIGYFFNKKTYLSIESLRKWVGQWLSYSRYLVSVSHYEYKKFMDVLMKNYMTESKQVSGSPVTWGEYVLIAKAKKTVDK</sequence>
<dbReference type="PANTHER" id="PTHR43861">
    <property type="entry name" value="TRANS-ACONITATE 2-METHYLTRANSFERASE-RELATED"/>
    <property type="match status" value="1"/>
</dbReference>
<dbReference type="Pfam" id="PF13649">
    <property type="entry name" value="Methyltransf_25"/>
    <property type="match status" value="1"/>
</dbReference>
<reference evidence="4" key="1">
    <citation type="journal article" date="2017" name="Appl. Environ. Microbiol.">
        <title>Molecular characterization of an Endozoicomonas-like organism causing infection in king scallop Pecten maximus L.</title>
        <authorList>
            <person name="Cano I."/>
            <person name="van Aerle R."/>
            <person name="Ross S."/>
            <person name="Verner-Jeffreys D.W."/>
            <person name="Paley R.K."/>
            <person name="Rimmer G."/>
            <person name="Ryder D."/>
            <person name="Hooper P."/>
            <person name="Stone D."/>
            <person name="Feist S.W."/>
        </authorList>
    </citation>
    <scope>NUCLEOTIDE SEQUENCE</scope>
</reference>
<name>A0A2H9T938_9ZZZZ</name>
<organism evidence="4">
    <name type="scientific">invertebrate metagenome</name>
    <dbReference type="NCBI Taxonomy" id="1711999"/>
    <lineage>
        <taxon>unclassified sequences</taxon>
        <taxon>metagenomes</taxon>
        <taxon>organismal metagenomes</taxon>
    </lineage>
</organism>
<protein>
    <submittedName>
        <fullName evidence="4">Trans-aconitate 2-methyltransferase</fullName>
        <ecNumber evidence="4">2.1.1.144</ecNumber>
    </submittedName>
</protein>
<evidence type="ECO:0000256" key="1">
    <source>
        <dbReference type="ARBA" id="ARBA00022603"/>
    </source>
</evidence>
<accession>A0A2H9T938</accession>
<evidence type="ECO:0000259" key="3">
    <source>
        <dbReference type="Pfam" id="PF13649"/>
    </source>
</evidence>
<gene>
    <name evidence="4" type="primary">tam_2</name>
    <name evidence="4" type="ORF">CI610_01327</name>
</gene>
<dbReference type="GO" id="GO:0032259">
    <property type="term" value="P:methylation"/>
    <property type="evidence" value="ECO:0007669"/>
    <property type="project" value="UniProtKB-KW"/>
</dbReference>
<dbReference type="SUPFAM" id="SSF53335">
    <property type="entry name" value="S-adenosyl-L-methionine-dependent methyltransferases"/>
    <property type="match status" value="1"/>
</dbReference>
<dbReference type="EMBL" id="NSIT01000052">
    <property type="protein sequence ID" value="PJE79714.1"/>
    <property type="molecule type" value="Genomic_DNA"/>
</dbReference>
<evidence type="ECO:0000313" key="4">
    <source>
        <dbReference type="EMBL" id="PJE79714.1"/>
    </source>
</evidence>
<dbReference type="Gene3D" id="3.40.50.150">
    <property type="entry name" value="Vaccinia Virus protein VP39"/>
    <property type="match status" value="1"/>
</dbReference>
<dbReference type="CDD" id="cd02440">
    <property type="entry name" value="AdoMet_MTases"/>
    <property type="match status" value="1"/>
</dbReference>
<proteinExistence type="predicted"/>
<dbReference type="AlphaFoldDB" id="A0A2H9T938"/>
<dbReference type="InterPro" id="IPR029063">
    <property type="entry name" value="SAM-dependent_MTases_sf"/>
</dbReference>
<keyword evidence="1 4" id="KW-0489">Methyltransferase</keyword>
<keyword evidence="2 4" id="KW-0808">Transferase</keyword>
<dbReference type="PANTHER" id="PTHR43861:SF1">
    <property type="entry name" value="TRANS-ACONITATE 2-METHYLTRANSFERASE"/>
    <property type="match status" value="1"/>
</dbReference>
<dbReference type="EC" id="2.1.1.144" evidence="4"/>
<feature type="domain" description="Methyltransferase" evidence="3">
    <location>
        <begin position="61"/>
        <end position="155"/>
    </location>
</feature>
<evidence type="ECO:0000256" key="2">
    <source>
        <dbReference type="ARBA" id="ARBA00022679"/>
    </source>
</evidence>
<comment type="caution">
    <text evidence="4">The sequence shown here is derived from an EMBL/GenBank/DDBJ whole genome shotgun (WGS) entry which is preliminary data.</text>
</comment>
<dbReference type="InterPro" id="IPR041698">
    <property type="entry name" value="Methyltransf_25"/>
</dbReference>